<dbReference type="EMBL" id="CASHSV030000002">
    <property type="protein sequence ID" value="CAJ2635131.1"/>
    <property type="molecule type" value="Genomic_DNA"/>
</dbReference>
<sequence>MAVQAQYPSNVLFLNNNNRNGQEGHDEYSSLQPQPPGGRGGSLGLSLLDHPHNILCNNTSTNSSRKRGRETTTGGTGTTENNVINHQYLSLQQQQPQPSQIIHLSQLHNHQQQQQQQNVVSTGLRLSFDDHHQQQQRLQLQLHQHQQSQQQQQQDCHSSTFLSLYSQGLISQIKQQSHELDQFIQAQGENLRRTLAEKRQRHYRELLNAAEEAVAQRLREKEAEFTKARRKNAELEARAAQLTMEAQLWQAKARAQEATAASLQAQLQQTIMCQTGEEAGAGGVSCAVEGQAEDAESAYIDPDRVVVVTEARGKCRGCEKRVASVVVLPCRHLCICTECDAHFRACPVCFTLKNSTVEVFLS</sequence>
<proteinExistence type="predicted"/>
<reference evidence="1" key="1">
    <citation type="submission" date="2023-10" db="EMBL/GenBank/DDBJ databases">
        <authorList>
            <person name="Rodriguez Cubillos JULIANA M."/>
            <person name="De Vega J."/>
        </authorList>
    </citation>
    <scope>NUCLEOTIDE SEQUENCE</scope>
</reference>
<accession>A0ACB0IT89</accession>
<organism evidence="1 2">
    <name type="scientific">Trifolium pratense</name>
    <name type="common">Red clover</name>
    <dbReference type="NCBI Taxonomy" id="57577"/>
    <lineage>
        <taxon>Eukaryota</taxon>
        <taxon>Viridiplantae</taxon>
        <taxon>Streptophyta</taxon>
        <taxon>Embryophyta</taxon>
        <taxon>Tracheophyta</taxon>
        <taxon>Spermatophyta</taxon>
        <taxon>Magnoliopsida</taxon>
        <taxon>eudicotyledons</taxon>
        <taxon>Gunneridae</taxon>
        <taxon>Pentapetalae</taxon>
        <taxon>rosids</taxon>
        <taxon>fabids</taxon>
        <taxon>Fabales</taxon>
        <taxon>Fabaceae</taxon>
        <taxon>Papilionoideae</taxon>
        <taxon>50 kb inversion clade</taxon>
        <taxon>NPAAA clade</taxon>
        <taxon>Hologalegina</taxon>
        <taxon>IRL clade</taxon>
        <taxon>Trifolieae</taxon>
        <taxon>Trifolium</taxon>
    </lineage>
</organism>
<gene>
    <name evidence="1" type="ORF">MILVUS5_LOCUS5885</name>
</gene>
<keyword evidence="2" id="KW-1185">Reference proteome</keyword>
<dbReference type="Proteomes" id="UP001177021">
    <property type="component" value="Unassembled WGS sequence"/>
</dbReference>
<evidence type="ECO:0000313" key="2">
    <source>
        <dbReference type="Proteomes" id="UP001177021"/>
    </source>
</evidence>
<comment type="caution">
    <text evidence="1">The sequence shown here is derived from an EMBL/GenBank/DDBJ whole genome shotgun (WGS) entry which is preliminary data.</text>
</comment>
<protein>
    <submittedName>
        <fullName evidence="1">Uncharacterized protein</fullName>
    </submittedName>
</protein>
<evidence type="ECO:0000313" key="1">
    <source>
        <dbReference type="EMBL" id="CAJ2635131.1"/>
    </source>
</evidence>
<name>A0ACB0IT89_TRIPR</name>